<organism evidence="1 2">
    <name type="scientific">Uliginosibacterium silvisoli</name>
    <dbReference type="NCBI Taxonomy" id="3114758"/>
    <lineage>
        <taxon>Bacteria</taxon>
        <taxon>Pseudomonadati</taxon>
        <taxon>Pseudomonadota</taxon>
        <taxon>Betaproteobacteria</taxon>
        <taxon>Rhodocyclales</taxon>
        <taxon>Zoogloeaceae</taxon>
        <taxon>Uliginosibacterium</taxon>
    </lineage>
</organism>
<accession>A0ABU6K7Z9</accession>
<dbReference type="EMBL" id="JAYXHS010000004">
    <property type="protein sequence ID" value="MEC5387993.1"/>
    <property type="molecule type" value="Genomic_DNA"/>
</dbReference>
<keyword evidence="2" id="KW-1185">Reference proteome</keyword>
<dbReference type="InterPro" id="IPR013468">
    <property type="entry name" value="CHP02647"/>
</dbReference>
<sequence length="95" mass="10439">MHYTADLVHELNTLIRFDLATSQQGIKIHKNADPSVIAATKRLYDKGLLTQPDGGYLTGLGRDAAEHAQAVLMILTSKPRMPLGREPNSPAQLYI</sequence>
<dbReference type="Proteomes" id="UP001331561">
    <property type="component" value="Unassembled WGS sequence"/>
</dbReference>
<dbReference type="Pfam" id="PF18918">
    <property type="entry name" value="DUF5669"/>
    <property type="match status" value="1"/>
</dbReference>
<protein>
    <submittedName>
        <fullName evidence="1">TIGR02647 family protein</fullName>
    </submittedName>
</protein>
<evidence type="ECO:0000313" key="1">
    <source>
        <dbReference type="EMBL" id="MEC5387993.1"/>
    </source>
</evidence>
<dbReference type="NCBIfam" id="TIGR02647">
    <property type="entry name" value="DNA"/>
    <property type="match status" value="1"/>
</dbReference>
<name>A0ABU6K7Z9_9RHOO</name>
<gene>
    <name evidence="1" type="ORF">VVD49_19835</name>
</gene>
<comment type="caution">
    <text evidence="1">The sequence shown here is derived from an EMBL/GenBank/DDBJ whole genome shotgun (WGS) entry which is preliminary data.</text>
</comment>
<reference evidence="1 2" key="1">
    <citation type="submission" date="2024-01" db="EMBL/GenBank/DDBJ databases">
        <title>Uliginosibacterium soil sp. nov.</title>
        <authorList>
            <person name="Lv Y."/>
        </authorList>
    </citation>
    <scope>NUCLEOTIDE SEQUENCE [LARGE SCALE GENOMIC DNA]</scope>
    <source>
        <strain evidence="1 2">H3</strain>
    </source>
</reference>
<dbReference type="RefSeq" id="WP_327600965.1">
    <property type="nucleotide sequence ID" value="NZ_JAYXHS010000004.1"/>
</dbReference>
<evidence type="ECO:0000313" key="2">
    <source>
        <dbReference type="Proteomes" id="UP001331561"/>
    </source>
</evidence>
<proteinExistence type="predicted"/>